<dbReference type="PANTHER" id="PTHR20857">
    <property type="entry name" value="THIAMINE-PHOSPHATE PYROPHOSPHORYLASE"/>
    <property type="match status" value="1"/>
</dbReference>
<protein>
    <recommendedName>
        <fullName evidence="3">Thiamine phosphate synthase/TenI domain-containing protein</fullName>
    </recommendedName>
</protein>
<dbReference type="EMBL" id="NXGX01000003">
    <property type="protein sequence ID" value="PKR58949.1"/>
    <property type="molecule type" value="Genomic_DNA"/>
</dbReference>
<dbReference type="PANTHER" id="PTHR20857:SF23">
    <property type="entry name" value="THIAMINE BIOSYNTHETIC BIFUNCTIONAL ENZYME"/>
    <property type="match status" value="1"/>
</dbReference>
<evidence type="ECO:0000256" key="1">
    <source>
        <dbReference type="ARBA" id="ARBA00004948"/>
    </source>
</evidence>
<dbReference type="GO" id="GO:0004789">
    <property type="term" value="F:thiamine-phosphate diphosphorylase activity"/>
    <property type="evidence" value="ECO:0007669"/>
    <property type="project" value="TreeGrafter"/>
</dbReference>
<accession>A0A2N3L819</accession>
<evidence type="ECO:0000259" key="3">
    <source>
        <dbReference type="Pfam" id="PF02581"/>
    </source>
</evidence>
<name>A0A2N3L819_9PROT</name>
<dbReference type="CDD" id="cd00564">
    <property type="entry name" value="TMP_TenI"/>
    <property type="match status" value="1"/>
</dbReference>
<sequence>MDASLLKQAHQLNLRNCVTNGPFPPVILMTDDHRLPDPVAAITKLPRHSMVVFRHYDHPDRASLAAKLRSQCRRLGHRMLIANDVALALTLGADGVHLPEYRIWQSPSIYRQIPDGLIVTSACHSMTTARKLCLLPANIRPDGLFISPVFATQSHPGASTMPFGVVQRIAHICAHHAISPIGLGGINRKNVGKLRGSALASLAGIGFSGA</sequence>
<dbReference type="Gene3D" id="3.20.20.70">
    <property type="entry name" value="Aldolase class I"/>
    <property type="match status" value="1"/>
</dbReference>
<evidence type="ECO:0000256" key="2">
    <source>
        <dbReference type="ARBA" id="ARBA00022977"/>
    </source>
</evidence>
<comment type="caution">
    <text evidence="4">The sequence shown here is derived from an EMBL/GenBank/DDBJ whole genome shotgun (WGS) entry which is preliminary data.</text>
</comment>
<gene>
    <name evidence="4" type="ORF">COO92_08900</name>
</gene>
<comment type="pathway">
    <text evidence="1">Cofactor biosynthesis; thiamine diphosphate biosynthesis.</text>
</comment>
<organism evidence="4 5">
    <name type="scientific">Thalassospira lohafexi</name>
    <dbReference type="NCBI Taxonomy" id="744227"/>
    <lineage>
        <taxon>Bacteria</taxon>
        <taxon>Pseudomonadati</taxon>
        <taxon>Pseudomonadota</taxon>
        <taxon>Alphaproteobacteria</taxon>
        <taxon>Rhodospirillales</taxon>
        <taxon>Thalassospiraceae</taxon>
        <taxon>Thalassospira</taxon>
    </lineage>
</organism>
<dbReference type="AlphaFoldDB" id="A0A2N3L819"/>
<dbReference type="InterPro" id="IPR013785">
    <property type="entry name" value="Aldolase_TIM"/>
</dbReference>
<dbReference type="Proteomes" id="UP000233332">
    <property type="component" value="Unassembled WGS sequence"/>
</dbReference>
<dbReference type="GO" id="GO:0005737">
    <property type="term" value="C:cytoplasm"/>
    <property type="evidence" value="ECO:0007669"/>
    <property type="project" value="TreeGrafter"/>
</dbReference>
<keyword evidence="5" id="KW-1185">Reference proteome</keyword>
<dbReference type="Pfam" id="PF02581">
    <property type="entry name" value="TMP-TENI"/>
    <property type="match status" value="1"/>
</dbReference>
<dbReference type="SUPFAM" id="SSF51391">
    <property type="entry name" value="Thiamin phosphate synthase"/>
    <property type="match status" value="1"/>
</dbReference>
<proteinExistence type="predicted"/>
<keyword evidence="2" id="KW-0784">Thiamine biosynthesis</keyword>
<feature type="domain" description="Thiamine phosphate synthase/TenI" evidence="3">
    <location>
        <begin position="48"/>
        <end position="204"/>
    </location>
</feature>
<dbReference type="InterPro" id="IPR036206">
    <property type="entry name" value="ThiamineP_synth_sf"/>
</dbReference>
<reference evidence="4 5" key="1">
    <citation type="submission" date="2017-09" db="EMBL/GenBank/DDBJ databases">
        <title>Biodiversity and function of Thalassospira species in the particle-attached aromatic-hydrocarbon-degrading consortia from the surface seawater of the China South Sea.</title>
        <authorList>
            <person name="Dong C."/>
            <person name="Lai Q."/>
            <person name="Shao Z."/>
        </authorList>
    </citation>
    <scope>NUCLEOTIDE SEQUENCE [LARGE SCALE GENOMIC DNA]</scope>
    <source>
        <strain evidence="4 5">139Z-12</strain>
    </source>
</reference>
<dbReference type="GO" id="GO:0009228">
    <property type="term" value="P:thiamine biosynthetic process"/>
    <property type="evidence" value="ECO:0007669"/>
    <property type="project" value="UniProtKB-KW"/>
</dbReference>
<dbReference type="InterPro" id="IPR022998">
    <property type="entry name" value="ThiamineP_synth_TenI"/>
</dbReference>
<evidence type="ECO:0000313" key="5">
    <source>
        <dbReference type="Proteomes" id="UP000233332"/>
    </source>
</evidence>
<evidence type="ECO:0000313" key="4">
    <source>
        <dbReference type="EMBL" id="PKR58949.1"/>
    </source>
</evidence>